<dbReference type="OrthoDB" id="15567at2759"/>
<dbReference type="SMART" id="SM00132">
    <property type="entry name" value="LIM"/>
    <property type="match status" value="3"/>
</dbReference>
<evidence type="ECO:0000256" key="7">
    <source>
        <dbReference type="ARBA" id="ARBA00022949"/>
    </source>
</evidence>
<dbReference type="InterPro" id="IPR050604">
    <property type="entry name" value="PDZ-LIM_domain"/>
</dbReference>
<keyword evidence="4 9" id="KW-0479">Metal-binding</keyword>
<keyword evidence="5" id="KW-0677">Repeat</keyword>
<dbReference type="PROSITE" id="PS00478">
    <property type="entry name" value="LIM_DOMAIN_1"/>
    <property type="match status" value="1"/>
</dbReference>
<feature type="compositionally biased region" description="Polar residues" evidence="10">
    <location>
        <begin position="51"/>
        <end position="78"/>
    </location>
</feature>
<gene>
    <name evidence="12" type="ORF">ALEPTO_LOCUS8322</name>
</gene>
<name>A0A9N9GG20_9GLOM</name>
<comment type="caution">
    <text evidence="12">The sequence shown here is derived from an EMBL/GenBank/DDBJ whole genome shotgun (WGS) entry which is preliminary data.</text>
</comment>
<evidence type="ECO:0000256" key="6">
    <source>
        <dbReference type="ARBA" id="ARBA00022833"/>
    </source>
</evidence>
<dbReference type="Gene3D" id="2.10.110.10">
    <property type="entry name" value="Cysteine Rich Protein"/>
    <property type="match status" value="3"/>
</dbReference>
<feature type="compositionally biased region" description="Basic and acidic residues" evidence="10">
    <location>
        <begin position="349"/>
        <end position="375"/>
    </location>
</feature>
<keyword evidence="7" id="KW-0965">Cell junction</keyword>
<dbReference type="GO" id="GO:0001725">
    <property type="term" value="C:stress fiber"/>
    <property type="evidence" value="ECO:0007669"/>
    <property type="project" value="TreeGrafter"/>
</dbReference>
<keyword evidence="13" id="KW-1185">Reference proteome</keyword>
<dbReference type="GO" id="GO:0005737">
    <property type="term" value="C:cytoplasm"/>
    <property type="evidence" value="ECO:0007669"/>
    <property type="project" value="UniProtKB-SubCell"/>
</dbReference>
<dbReference type="GO" id="GO:0031941">
    <property type="term" value="C:filamentous actin"/>
    <property type="evidence" value="ECO:0007669"/>
    <property type="project" value="TreeGrafter"/>
</dbReference>
<feature type="compositionally biased region" description="Polar residues" evidence="10">
    <location>
        <begin position="324"/>
        <end position="334"/>
    </location>
</feature>
<dbReference type="SUPFAM" id="SSF57716">
    <property type="entry name" value="Glucocorticoid receptor-like (DNA-binding domain)"/>
    <property type="match status" value="4"/>
</dbReference>
<dbReference type="PROSITE" id="PS50023">
    <property type="entry name" value="LIM_DOMAIN_2"/>
    <property type="match status" value="2"/>
</dbReference>
<feature type="domain" description="LIM zinc-binding" evidence="11">
    <location>
        <begin position="599"/>
        <end position="658"/>
    </location>
</feature>
<dbReference type="FunFam" id="2.10.110.10:FF:000020">
    <property type="entry name" value="PDZ and LIM domain protein 5"/>
    <property type="match status" value="1"/>
</dbReference>
<evidence type="ECO:0000313" key="13">
    <source>
        <dbReference type="Proteomes" id="UP000789508"/>
    </source>
</evidence>
<dbReference type="GO" id="GO:0030036">
    <property type="term" value="P:actin cytoskeleton organization"/>
    <property type="evidence" value="ECO:0007669"/>
    <property type="project" value="TreeGrafter"/>
</dbReference>
<feature type="compositionally biased region" description="Low complexity" evidence="10">
    <location>
        <begin position="34"/>
        <end position="50"/>
    </location>
</feature>
<keyword evidence="3" id="KW-0963">Cytoplasm</keyword>
<evidence type="ECO:0000256" key="2">
    <source>
        <dbReference type="ARBA" id="ARBA00004496"/>
    </source>
</evidence>
<feature type="compositionally biased region" description="Polar residues" evidence="10">
    <location>
        <begin position="85"/>
        <end position="102"/>
    </location>
</feature>
<evidence type="ECO:0000256" key="9">
    <source>
        <dbReference type="PROSITE-ProRule" id="PRU00125"/>
    </source>
</evidence>
<feature type="compositionally biased region" description="Low complexity" evidence="10">
    <location>
        <begin position="223"/>
        <end position="241"/>
    </location>
</feature>
<feature type="non-terminal residue" evidence="12">
    <location>
        <position position="662"/>
    </location>
</feature>
<evidence type="ECO:0000259" key="11">
    <source>
        <dbReference type="PROSITE" id="PS50023"/>
    </source>
</evidence>
<feature type="compositionally biased region" description="Basic and acidic residues" evidence="10">
    <location>
        <begin position="172"/>
        <end position="183"/>
    </location>
</feature>
<evidence type="ECO:0000256" key="3">
    <source>
        <dbReference type="ARBA" id="ARBA00022490"/>
    </source>
</evidence>
<dbReference type="GO" id="GO:0003779">
    <property type="term" value="F:actin binding"/>
    <property type="evidence" value="ECO:0007669"/>
    <property type="project" value="TreeGrafter"/>
</dbReference>
<evidence type="ECO:0000256" key="10">
    <source>
        <dbReference type="SAM" id="MobiDB-lite"/>
    </source>
</evidence>
<dbReference type="AlphaFoldDB" id="A0A9N9GG20"/>
<dbReference type="GO" id="GO:0046872">
    <property type="term" value="F:metal ion binding"/>
    <property type="evidence" value="ECO:0007669"/>
    <property type="project" value="UniProtKB-KW"/>
</dbReference>
<feature type="region of interest" description="Disordered" evidence="10">
    <location>
        <begin position="20"/>
        <end position="120"/>
    </location>
</feature>
<evidence type="ECO:0000313" key="12">
    <source>
        <dbReference type="EMBL" id="CAG8605244.1"/>
    </source>
</evidence>
<evidence type="ECO:0000256" key="4">
    <source>
        <dbReference type="ARBA" id="ARBA00022723"/>
    </source>
</evidence>
<dbReference type="Pfam" id="PF00412">
    <property type="entry name" value="LIM"/>
    <property type="match status" value="3"/>
</dbReference>
<feature type="region of interest" description="Disordered" evidence="10">
    <location>
        <begin position="199"/>
        <end position="479"/>
    </location>
</feature>
<feature type="compositionally biased region" description="Basic and acidic residues" evidence="10">
    <location>
        <begin position="265"/>
        <end position="312"/>
    </location>
</feature>
<reference evidence="12" key="1">
    <citation type="submission" date="2021-06" db="EMBL/GenBank/DDBJ databases">
        <authorList>
            <person name="Kallberg Y."/>
            <person name="Tangrot J."/>
            <person name="Rosling A."/>
        </authorList>
    </citation>
    <scope>NUCLEOTIDE SEQUENCE</scope>
    <source>
        <strain evidence="12">FL130A</strain>
    </source>
</reference>
<dbReference type="GO" id="GO:0051371">
    <property type="term" value="F:muscle alpha-actinin binding"/>
    <property type="evidence" value="ECO:0007669"/>
    <property type="project" value="TreeGrafter"/>
</dbReference>
<accession>A0A9N9GG20</accession>
<evidence type="ECO:0000256" key="8">
    <source>
        <dbReference type="ARBA" id="ARBA00023038"/>
    </source>
</evidence>
<dbReference type="FunFam" id="2.10.110.10:FF:000018">
    <property type="entry name" value="Paxillin isoform 1"/>
    <property type="match status" value="1"/>
</dbReference>
<keyword evidence="6 9" id="KW-0862">Zinc</keyword>
<dbReference type="EMBL" id="CAJVPS010004556">
    <property type="protein sequence ID" value="CAG8605244.1"/>
    <property type="molecule type" value="Genomic_DNA"/>
</dbReference>
<dbReference type="InterPro" id="IPR001781">
    <property type="entry name" value="Znf_LIM"/>
</dbReference>
<keyword evidence="8 9" id="KW-0440">LIM domain</keyword>
<feature type="compositionally biased region" description="Polar residues" evidence="10">
    <location>
        <begin position="436"/>
        <end position="462"/>
    </location>
</feature>
<dbReference type="Proteomes" id="UP000789508">
    <property type="component" value="Unassembled WGS sequence"/>
</dbReference>
<proteinExistence type="predicted"/>
<protein>
    <submittedName>
        <fullName evidence="12">10611_t:CDS:1</fullName>
    </submittedName>
</protein>
<dbReference type="PANTHER" id="PTHR24214:SF38">
    <property type="entry name" value="PDZ AND LIM DOMAIN PROTEIN ZASP-RELATED"/>
    <property type="match status" value="1"/>
</dbReference>
<feature type="compositionally biased region" description="Basic and acidic residues" evidence="10">
    <location>
        <begin position="419"/>
        <end position="435"/>
    </location>
</feature>
<dbReference type="FunFam" id="2.10.110.10:FF:000008">
    <property type="entry name" value="Paxillin isoform 1"/>
    <property type="match status" value="1"/>
</dbReference>
<evidence type="ECO:0000256" key="5">
    <source>
        <dbReference type="ARBA" id="ARBA00022737"/>
    </source>
</evidence>
<comment type="subcellular location">
    <subcellularLocation>
        <location evidence="1">Cell junction</location>
    </subcellularLocation>
    <subcellularLocation>
        <location evidence="2">Cytoplasm</location>
    </subcellularLocation>
</comment>
<feature type="region of interest" description="Disordered" evidence="10">
    <location>
        <begin position="143"/>
        <end position="183"/>
    </location>
</feature>
<evidence type="ECO:0000256" key="1">
    <source>
        <dbReference type="ARBA" id="ARBA00004282"/>
    </source>
</evidence>
<dbReference type="PANTHER" id="PTHR24214">
    <property type="entry name" value="PDZ AND LIM DOMAIN PROTEIN ZASP"/>
    <property type="match status" value="1"/>
</dbReference>
<feature type="domain" description="LIM zinc-binding" evidence="11">
    <location>
        <begin position="481"/>
        <end position="540"/>
    </location>
</feature>
<sequence length="662" mass="74001">MSYLTRDQLDNYLKSLSTKAAAAKPANLPQSKSPVITVPPNTPLTPLSPNQDSRNNSSTDSNKIPELDSTSLASNRNDPSGLLSFESSTKENPIASTDSNSDNNKELSFKPLSNASSVSNDKKYKNIDDIVNDLSYPMQNKLSFSPLSKNNKNDTPDIVFPSETTRDPANTWKDDTLPKSKGESKGTYVLSAAFKSYSTASRSPSINKPTSPIIPTSKKRDSFSSSKSNSPPFPPTTNTVTISLQQNDLDKLEQKYPPVENLENPELKSKEAKSRFPKIEDFEKQDLNLNKEVEQHFPPIEEDREVEKRFPAIEELEKDDQQKSNETLSAQPTSESDDPVIRFRAILNAEKENESKTAFEKEDNQPPLSDDRNSMHSESTTVFEKEDNQPLLSDARNSMKSELEETGSLPDSSYASEVEETRKFSPDLLTSDKSKNGGNEENLSQADNANSRRTSLNNTTDASRIEPKTPSIPPNPNKISETCAKCGKRITGTILTAMGRQWHPEHFGCKKCGIPLEHVAFFEKDGDPYCHLDYHELFSPRCGYCNTPIEGDCINALGKSWHNGHFFCRECGEPFADGGFMVNDGFPYCKKDWVKLFAPKCKGCTQPINGEYVNALKGMWHRDCFVCAACEKPFNSSFFYVHNEKPYCDSHYRQILALASEK</sequence>
<feature type="compositionally biased region" description="Polar residues" evidence="10">
    <location>
        <begin position="199"/>
        <end position="214"/>
    </location>
</feature>
<organism evidence="12 13">
    <name type="scientific">Ambispora leptoticha</name>
    <dbReference type="NCBI Taxonomy" id="144679"/>
    <lineage>
        <taxon>Eukaryota</taxon>
        <taxon>Fungi</taxon>
        <taxon>Fungi incertae sedis</taxon>
        <taxon>Mucoromycota</taxon>
        <taxon>Glomeromycotina</taxon>
        <taxon>Glomeromycetes</taxon>
        <taxon>Archaeosporales</taxon>
        <taxon>Ambisporaceae</taxon>
        <taxon>Ambispora</taxon>
    </lineage>
</organism>